<comment type="cofactor">
    <cofactor evidence="2">
        <name>[4Fe-4S] cluster</name>
        <dbReference type="ChEBI" id="CHEBI:49883"/>
    </cofactor>
</comment>
<dbReference type="GO" id="GO:0000701">
    <property type="term" value="F:purine-specific mismatch base pair DNA N-glycosylase activity"/>
    <property type="evidence" value="ECO:0007669"/>
    <property type="project" value="UniProtKB-EC"/>
</dbReference>
<dbReference type="GO" id="GO:0034039">
    <property type="term" value="F:8-oxo-7,8-dihydroguanine DNA N-glycosylase activity"/>
    <property type="evidence" value="ECO:0007669"/>
    <property type="project" value="TreeGrafter"/>
</dbReference>
<dbReference type="Gene3D" id="1.10.1670.10">
    <property type="entry name" value="Helix-hairpin-Helix base-excision DNA repair enzymes (C-terminal)"/>
    <property type="match status" value="1"/>
</dbReference>
<evidence type="ECO:0000256" key="2">
    <source>
        <dbReference type="ARBA" id="ARBA00001966"/>
    </source>
</evidence>
<evidence type="ECO:0000259" key="14">
    <source>
        <dbReference type="SMART" id="SM00478"/>
    </source>
</evidence>
<name>A0A4U6QEQ3_9ACTN</name>
<keyword evidence="8" id="KW-0227">DNA damage</keyword>
<evidence type="ECO:0000256" key="8">
    <source>
        <dbReference type="ARBA" id="ARBA00022763"/>
    </source>
</evidence>
<evidence type="ECO:0000256" key="12">
    <source>
        <dbReference type="ARBA" id="ARBA00023204"/>
    </source>
</evidence>
<evidence type="ECO:0000256" key="7">
    <source>
        <dbReference type="ARBA" id="ARBA00022723"/>
    </source>
</evidence>
<evidence type="ECO:0000256" key="6">
    <source>
        <dbReference type="ARBA" id="ARBA00022485"/>
    </source>
</evidence>
<evidence type="ECO:0000313" key="15">
    <source>
        <dbReference type="EMBL" id="TKV58551.1"/>
    </source>
</evidence>
<evidence type="ECO:0000313" key="16">
    <source>
        <dbReference type="Proteomes" id="UP000306985"/>
    </source>
</evidence>
<dbReference type="Pfam" id="PF00730">
    <property type="entry name" value="HhH-GPD"/>
    <property type="match status" value="1"/>
</dbReference>
<dbReference type="GO" id="GO:0006284">
    <property type="term" value="P:base-excision repair"/>
    <property type="evidence" value="ECO:0007669"/>
    <property type="project" value="InterPro"/>
</dbReference>
<dbReference type="RefSeq" id="WP_137450214.1">
    <property type="nucleotide sequence ID" value="NZ_SZZH01000003.1"/>
</dbReference>
<evidence type="ECO:0000256" key="13">
    <source>
        <dbReference type="ARBA" id="ARBA00023295"/>
    </source>
</evidence>
<evidence type="ECO:0000256" key="1">
    <source>
        <dbReference type="ARBA" id="ARBA00000843"/>
    </source>
</evidence>
<evidence type="ECO:0000256" key="5">
    <source>
        <dbReference type="ARBA" id="ARBA00022023"/>
    </source>
</evidence>
<dbReference type="SMART" id="SM00525">
    <property type="entry name" value="FES"/>
    <property type="match status" value="1"/>
</dbReference>
<sequence length="321" mass="34874">MPSGGDPDLRVATASAAEPDTQGTRGDGALAVDRLLPWFAEHGRDLPWRDPDAGPWAVLVSEIMLQQTPVVRVLPVYRAWLQRWPRPADLAADAPGDAIRAWDRLGYPRRALRLHACATAITVDHGGVVPDDVPTLLTLPGIGEYTARAVAAFAFRQRVPVVDTNVRRVLTRAVRGRDEPREPATTRDRAELETLLPPDPEQSARYSAALMELGALICTARSPDCDRCPVQDRCVWHRGGRVAGVARRAVQTWHGTDRQIRGRMMAVLRAAEHPVATTDLLAVADDTDQARRCLDGLLADGLATAAAPDPATGAETMTLPR</sequence>
<proteinExistence type="inferred from homology"/>
<protein>
    <recommendedName>
        <fullName evidence="5">Adenine DNA glycosylase</fullName>
        <ecNumber evidence="4">3.2.2.31</ecNumber>
    </recommendedName>
</protein>
<accession>A0A4U6QEQ3</accession>
<dbReference type="InterPro" id="IPR000445">
    <property type="entry name" value="HhH_motif"/>
</dbReference>
<dbReference type="SUPFAM" id="SSF48150">
    <property type="entry name" value="DNA-glycosylase"/>
    <property type="match status" value="1"/>
</dbReference>
<evidence type="ECO:0000256" key="4">
    <source>
        <dbReference type="ARBA" id="ARBA00012045"/>
    </source>
</evidence>
<evidence type="ECO:0000256" key="11">
    <source>
        <dbReference type="ARBA" id="ARBA00023014"/>
    </source>
</evidence>
<dbReference type="PANTHER" id="PTHR42944:SF1">
    <property type="entry name" value="ADENINE DNA GLYCOSYLASE"/>
    <property type="match status" value="1"/>
</dbReference>
<feature type="domain" description="HhH-GPD" evidence="14">
    <location>
        <begin position="64"/>
        <end position="216"/>
    </location>
</feature>
<keyword evidence="7" id="KW-0479">Metal-binding</keyword>
<dbReference type="PROSITE" id="PS01155">
    <property type="entry name" value="ENDONUCLEASE_III_2"/>
    <property type="match status" value="1"/>
</dbReference>
<dbReference type="Gene3D" id="1.10.340.30">
    <property type="entry name" value="Hypothetical protein, domain 2"/>
    <property type="match status" value="1"/>
</dbReference>
<comment type="similarity">
    <text evidence="3">Belongs to the Nth/MutY family.</text>
</comment>
<keyword evidence="10" id="KW-0408">Iron</keyword>
<dbReference type="SMART" id="SM00478">
    <property type="entry name" value="ENDO3c"/>
    <property type="match status" value="1"/>
</dbReference>
<dbReference type="GO" id="GO:0051539">
    <property type="term" value="F:4 iron, 4 sulfur cluster binding"/>
    <property type="evidence" value="ECO:0007669"/>
    <property type="project" value="UniProtKB-KW"/>
</dbReference>
<evidence type="ECO:0000256" key="10">
    <source>
        <dbReference type="ARBA" id="ARBA00023004"/>
    </source>
</evidence>
<dbReference type="InterPro" id="IPR003651">
    <property type="entry name" value="Endonuclease3_FeS-loop_motif"/>
</dbReference>
<evidence type="ECO:0000256" key="3">
    <source>
        <dbReference type="ARBA" id="ARBA00008343"/>
    </source>
</evidence>
<comment type="catalytic activity">
    <reaction evidence="1">
        <text>Hydrolyzes free adenine bases from 7,8-dihydro-8-oxoguanine:adenine mismatched double-stranded DNA, leaving an apurinic site.</text>
        <dbReference type="EC" id="3.2.2.31"/>
    </reaction>
</comment>
<dbReference type="InterPro" id="IPR011257">
    <property type="entry name" value="DNA_glycosylase"/>
</dbReference>
<comment type="caution">
    <text evidence="15">The sequence shown here is derived from an EMBL/GenBank/DDBJ whole genome shotgun (WGS) entry which is preliminary data.</text>
</comment>
<dbReference type="OrthoDB" id="9802365at2"/>
<dbReference type="InterPro" id="IPR044298">
    <property type="entry name" value="MIG/MutY"/>
</dbReference>
<dbReference type="PANTHER" id="PTHR42944">
    <property type="entry name" value="ADENINE DNA GLYCOSYLASE"/>
    <property type="match status" value="1"/>
</dbReference>
<dbReference type="EMBL" id="SZZH01000003">
    <property type="protein sequence ID" value="TKV58551.1"/>
    <property type="molecule type" value="Genomic_DNA"/>
</dbReference>
<dbReference type="CDD" id="cd00056">
    <property type="entry name" value="ENDO3c"/>
    <property type="match status" value="1"/>
</dbReference>
<keyword evidence="12" id="KW-0234">DNA repair</keyword>
<dbReference type="GO" id="GO:0035485">
    <property type="term" value="F:adenine/guanine mispair binding"/>
    <property type="evidence" value="ECO:0007669"/>
    <property type="project" value="TreeGrafter"/>
</dbReference>
<organism evidence="15 16">
    <name type="scientific">Nakamurella flava</name>
    <dbReference type="NCBI Taxonomy" id="2576308"/>
    <lineage>
        <taxon>Bacteria</taxon>
        <taxon>Bacillati</taxon>
        <taxon>Actinomycetota</taxon>
        <taxon>Actinomycetes</taxon>
        <taxon>Nakamurellales</taxon>
        <taxon>Nakamurellaceae</taxon>
        <taxon>Nakamurella</taxon>
    </lineage>
</organism>
<dbReference type="Pfam" id="PF00633">
    <property type="entry name" value="HHH"/>
    <property type="match status" value="1"/>
</dbReference>
<gene>
    <name evidence="15" type="ORF">FDO65_13485</name>
</gene>
<dbReference type="Proteomes" id="UP000306985">
    <property type="component" value="Unassembled WGS sequence"/>
</dbReference>
<dbReference type="InterPro" id="IPR023170">
    <property type="entry name" value="HhH_base_excis_C"/>
</dbReference>
<evidence type="ECO:0000256" key="9">
    <source>
        <dbReference type="ARBA" id="ARBA00022801"/>
    </source>
</evidence>
<dbReference type="GO" id="GO:0046872">
    <property type="term" value="F:metal ion binding"/>
    <property type="evidence" value="ECO:0007669"/>
    <property type="project" value="UniProtKB-KW"/>
</dbReference>
<keyword evidence="11" id="KW-0411">Iron-sulfur</keyword>
<dbReference type="FunFam" id="1.10.340.30:FF:000003">
    <property type="entry name" value="A/G-specific adenine glycosylase"/>
    <property type="match status" value="1"/>
</dbReference>
<dbReference type="AlphaFoldDB" id="A0A4U6QEQ3"/>
<dbReference type="InterPro" id="IPR003265">
    <property type="entry name" value="HhH-GPD_domain"/>
</dbReference>
<dbReference type="GO" id="GO:0032357">
    <property type="term" value="F:oxidized purine DNA binding"/>
    <property type="evidence" value="ECO:0007669"/>
    <property type="project" value="TreeGrafter"/>
</dbReference>
<keyword evidence="13" id="KW-0326">Glycosidase</keyword>
<keyword evidence="6" id="KW-0004">4Fe-4S</keyword>
<reference evidence="15 16" key="1">
    <citation type="submission" date="2019-05" db="EMBL/GenBank/DDBJ databases">
        <title>Nakamurella sp. N5BH11, whole genome shotgun sequence.</title>
        <authorList>
            <person name="Tuo L."/>
        </authorList>
    </citation>
    <scope>NUCLEOTIDE SEQUENCE [LARGE SCALE GENOMIC DNA]</scope>
    <source>
        <strain evidence="15 16">N5BH11</strain>
    </source>
</reference>
<dbReference type="Pfam" id="PF10576">
    <property type="entry name" value="EndIII_4Fe-2S"/>
    <property type="match status" value="1"/>
</dbReference>
<keyword evidence="9" id="KW-0378">Hydrolase</keyword>
<dbReference type="InterPro" id="IPR004036">
    <property type="entry name" value="Endonuclease-III-like_CS2"/>
</dbReference>
<dbReference type="EC" id="3.2.2.31" evidence="4"/>
<dbReference type="GO" id="GO:0006298">
    <property type="term" value="P:mismatch repair"/>
    <property type="evidence" value="ECO:0007669"/>
    <property type="project" value="TreeGrafter"/>
</dbReference>
<keyword evidence="16" id="KW-1185">Reference proteome</keyword>